<dbReference type="Proteomes" id="UP000638263">
    <property type="component" value="Unassembled WGS sequence"/>
</dbReference>
<protein>
    <submittedName>
        <fullName evidence="1">Uncharacterized protein</fullName>
    </submittedName>
</protein>
<name>A0A917S1A3_9NOCA</name>
<reference evidence="1" key="1">
    <citation type="journal article" date="2014" name="Int. J. Syst. Evol. Microbiol.">
        <title>Complete genome sequence of Corynebacterium casei LMG S-19264T (=DSM 44701T), isolated from a smear-ripened cheese.</title>
        <authorList>
            <consortium name="US DOE Joint Genome Institute (JGI-PGF)"/>
            <person name="Walter F."/>
            <person name="Albersmeier A."/>
            <person name="Kalinowski J."/>
            <person name="Ruckert C."/>
        </authorList>
    </citation>
    <scope>NUCLEOTIDE SEQUENCE</scope>
    <source>
        <strain evidence="1">CGMCC 4.3508</strain>
    </source>
</reference>
<dbReference type="AlphaFoldDB" id="A0A917S1A3"/>
<gene>
    <name evidence="1" type="ORF">GCM10011588_71680</name>
</gene>
<dbReference type="EMBL" id="BMMH01000043">
    <property type="protein sequence ID" value="GGL46501.1"/>
    <property type="molecule type" value="Genomic_DNA"/>
</dbReference>
<accession>A0A917S1A3</accession>
<evidence type="ECO:0000313" key="2">
    <source>
        <dbReference type="Proteomes" id="UP000638263"/>
    </source>
</evidence>
<comment type="caution">
    <text evidence="1">The sequence shown here is derived from an EMBL/GenBank/DDBJ whole genome shotgun (WGS) entry which is preliminary data.</text>
</comment>
<reference evidence="1" key="2">
    <citation type="submission" date="2020-09" db="EMBL/GenBank/DDBJ databases">
        <authorList>
            <person name="Sun Q."/>
            <person name="Zhou Y."/>
        </authorList>
    </citation>
    <scope>NUCLEOTIDE SEQUENCE</scope>
    <source>
        <strain evidence="1">CGMCC 4.3508</strain>
    </source>
</reference>
<evidence type="ECO:0000313" key="1">
    <source>
        <dbReference type="EMBL" id="GGL46501.1"/>
    </source>
</evidence>
<dbReference type="RefSeq" id="WP_058854650.1">
    <property type="nucleotide sequence ID" value="NZ_BMMH01000043.1"/>
</dbReference>
<organism evidence="1 2">
    <name type="scientific">Nocardia jinanensis</name>
    <dbReference type="NCBI Taxonomy" id="382504"/>
    <lineage>
        <taxon>Bacteria</taxon>
        <taxon>Bacillati</taxon>
        <taxon>Actinomycetota</taxon>
        <taxon>Actinomycetes</taxon>
        <taxon>Mycobacteriales</taxon>
        <taxon>Nocardiaceae</taxon>
        <taxon>Nocardia</taxon>
    </lineage>
</organism>
<keyword evidence="2" id="KW-1185">Reference proteome</keyword>
<sequence>MKILVVGRIRERVEAALAVLRAEGFDAVGATEDDEATAYIQSASFTDLVIGAGVPRSSRSALRRNAAARGMMVISAKPRQGGIEKYVRGTVIPLLRR</sequence>
<proteinExistence type="predicted"/>